<name>A0A6N8FSL7_9CHRO</name>
<accession>A0A6N8FSL7</accession>
<dbReference type="SMART" id="SM00240">
    <property type="entry name" value="FHA"/>
    <property type="match status" value="1"/>
</dbReference>
<evidence type="ECO:0000313" key="3">
    <source>
        <dbReference type="EMBL" id="MUL35941.1"/>
    </source>
</evidence>
<evidence type="ECO:0000259" key="2">
    <source>
        <dbReference type="PROSITE" id="PS50006"/>
    </source>
</evidence>
<dbReference type="SUPFAM" id="SSF49879">
    <property type="entry name" value="SMAD/FHA domain"/>
    <property type="match status" value="1"/>
</dbReference>
<dbReference type="Proteomes" id="UP000441797">
    <property type="component" value="Unassembled WGS sequence"/>
</dbReference>
<feature type="domain" description="FHA" evidence="2">
    <location>
        <begin position="26"/>
        <end position="74"/>
    </location>
</feature>
<protein>
    <recommendedName>
        <fullName evidence="2">FHA domain-containing protein</fullName>
    </recommendedName>
</protein>
<comment type="caution">
    <text evidence="3">The sequence shown here is derived from an EMBL/GenBank/DDBJ whole genome shotgun (WGS) entry which is preliminary data.</text>
</comment>
<feature type="region of interest" description="Disordered" evidence="1">
    <location>
        <begin position="108"/>
        <end position="129"/>
    </location>
</feature>
<keyword evidence="4" id="KW-1185">Reference proteome</keyword>
<dbReference type="AlphaFoldDB" id="A0A6N8FSL7"/>
<evidence type="ECO:0000256" key="1">
    <source>
        <dbReference type="SAM" id="MobiDB-lite"/>
    </source>
</evidence>
<dbReference type="CDD" id="cd00060">
    <property type="entry name" value="FHA"/>
    <property type="match status" value="1"/>
</dbReference>
<dbReference type="Pfam" id="PF00498">
    <property type="entry name" value="FHA"/>
    <property type="match status" value="1"/>
</dbReference>
<dbReference type="PROSITE" id="PS50006">
    <property type="entry name" value="FHA_DOMAIN"/>
    <property type="match status" value="1"/>
</dbReference>
<evidence type="ECO:0000313" key="4">
    <source>
        <dbReference type="Proteomes" id="UP000441797"/>
    </source>
</evidence>
<dbReference type="Gene3D" id="2.60.200.20">
    <property type="match status" value="1"/>
</dbReference>
<dbReference type="InterPro" id="IPR000253">
    <property type="entry name" value="FHA_dom"/>
</dbReference>
<dbReference type="InterPro" id="IPR008984">
    <property type="entry name" value="SMAD_FHA_dom_sf"/>
</dbReference>
<proteinExistence type="predicted"/>
<dbReference type="RefSeq" id="WP_105219600.1">
    <property type="nucleotide sequence ID" value="NZ_CAWNSU010000040.1"/>
</dbReference>
<gene>
    <name evidence="3" type="ORF">BWI75_06140</name>
</gene>
<sequence>MITLILLHPLHSTPIQHWTFADESVICIGRATDNNVVLYSAVVSRKHIELRCSNGNWEIISLGANGTFIDDRRITKMPVIDGVTIRLAQSGPQIQIRLGVVSTPIQETKKPVSQPKPKTASFKEQTTSRDTAIETIFGEPLEFPAATPPKEPSKETVIGEPFRKYTQD</sequence>
<feature type="region of interest" description="Disordered" evidence="1">
    <location>
        <begin position="142"/>
        <end position="168"/>
    </location>
</feature>
<reference evidence="3 4" key="1">
    <citation type="journal article" date="2019" name="Front. Microbiol.">
        <title>Genomic Features for Desiccation Tolerance and Sugar Biosynthesis in the Extremophile Gloeocapsopsis sp. UTEX B3054.</title>
        <authorList>
            <person name="Urrejola C."/>
            <person name="Alcorta J."/>
            <person name="Salas L."/>
            <person name="Vasquez M."/>
            <person name="Polz M.F."/>
            <person name="Vicuna R."/>
            <person name="Diez B."/>
        </authorList>
    </citation>
    <scope>NUCLEOTIDE SEQUENCE [LARGE SCALE GENOMIC DNA]</scope>
    <source>
        <strain evidence="3 4">1H9</strain>
    </source>
</reference>
<organism evidence="3 4">
    <name type="scientific">Gloeocapsopsis dulcis AAB1 = 1H9</name>
    <dbReference type="NCBI Taxonomy" id="1433147"/>
    <lineage>
        <taxon>Bacteria</taxon>
        <taxon>Bacillati</taxon>
        <taxon>Cyanobacteriota</taxon>
        <taxon>Cyanophyceae</taxon>
        <taxon>Oscillatoriophycideae</taxon>
        <taxon>Chroococcales</taxon>
        <taxon>Chroococcaceae</taxon>
        <taxon>Gloeocapsopsis</taxon>
        <taxon>Gloeocapsopsis dulcis</taxon>
    </lineage>
</organism>
<dbReference type="EMBL" id="NAPY01000007">
    <property type="protein sequence ID" value="MUL35941.1"/>
    <property type="molecule type" value="Genomic_DNA"/>
</dbReference>